<comment type="caution">
    <text evidence="3">The sequence shown here is derived from an EMBL/GenBank/DDBJ whole genome shotgun (WGS) entry which is preliminary data.</text>
</comment>
<dbReference type="AlphaFoldDB" id="A0AAD9FWB8"/>
<sequence>MASKNNTSEPPPASPASSRLEKVKVNAAYLALGSKASVAPASLATRSALTTTRYVLRYAIRRLIRYAKYAAIGAIAAALGGTLLGTLGSGIAFFAAPSIGVGMGIGVITAIAKFGWRHRGPFFRGGVWESMQARAAEGRDGAADEAMDAKGNEEAMKKEAHRRREDVWMRA</sequence>
<dbReference type="Proteomes" id="UP001182556">
    <property type="component" value="Unassembled WGS sequence"/>
</dbReference>
<evidence type="ECO:0000313" key="4">
    <source>
        <dbReference type="Proteomes" id="UP001182556"/>
    </source>
</evidence>
<protein>
    <recommendedName>
        <fullName evidence="5">Transmembrane protein</fullName>
    </recommendedName>
</protein>
<evidence type="ECO:0000256" key="1">
    <source>
        <dbReference type="SAM" id="MobiDB-lite"/>
    </source>
</evidence>
<evidence type="ECO:0008006" key="5">
    <source>
        <dbReference type="Google" id="ProtNLM"/>
    </source>
</evidence>
<feature type="region of interest" description="Disordered" evidence="1">
    <location>
        <begin position="139"/>
        <end position="171"/>
    </location>
</feature>
<evidence type="ECO:0000256" key="2">
    <source>
        <dbReference type="SAM" id="Phobius"/>
    </source>
</evidence>
<keyword evidence="2" id="KW-0812">Transmembrane</keyword>
<evidence type="ECO:0000313" key="3">
    <source>
        <dbReference type="EMBL" id="KAK1927295.1"/>
    </source>
</evidence>
<proteinExistence type="predicted"/>
<feature type="transmembrane region" description="Helical" evidence="2">
    <location>
        <begin position="66"/>
        <end position="85"/>
    </location>
</feature>
<keyword evidence="2" id="KW-1133">Transmembrane helix</keyword>
<keyword evidence="4" id="KW-1185">Reference proteome</keyword>
<reference evidence="3" key="1">
    <citation type="submission" date="2023-02" db="EMBL/GenBank/DDBJ databases">
        <title>Identification and recombinant expression of a fungal hydrolase from Papiliotrema laurentii that hydrolyzes apple cutin and clears colloidal polyester polyurethane.</title>
        <authorList>
            <consortium name="DOE Joint Genome Institute"/>
            <person name="Roman V.A."/>
            <person name="Bojanowski C."/>
            <person name="Crable B.R."/>
            <person name="Wagner D.N."/>
            <person name="Hung C.S."/>
            <person name="Nadeau L.J."/>
            <person name="Schratz L."/>
            <person name="Haridas S."/>
            <person name="Pangilinan J."/>
            <person name="Lipzen A."/>
            <person name="Na H."/>
            <person name="Yan M."/>
            <person name="Ng V."/>
            <person name="Grigoriev I.V."/>
            <person name="Spatafora J.W."/>
            <person name="Barlow D."/>
            <person name="Biffinger J."/>
            <person name="Kelley-Loughnane N."/>
            <person name="Varaljay V.A."/>
            <person name="Crookes-Goodson W.J."/>
        </authorList>
    </citation>
    <scope>NUCLEOTIDE SEQUENCE</scope>
    <source>
        <strain evidence="3">5307AH</strain>
    </source>
</reference>
<gene>
    <name evidence="3" type="ORF">DB88DRAFT_507390</name>
</gene>
<accession>A0AAD9FWB8</accession>
<feature type="transmembrane region" description="Helical" evidence="2">
    <location>
        <begin position="91"/>
        <end position="114"/>
    </location>
</feature>
<name>A0AAD9FWB8_PAPLA</name>
<keyword evidence="2" id="KW-0472">Membrane</keyword>
<organism evidence="3 4">
    <name type="scientific">Papiliotrema laurentii</name>
    <name type="common">Cryptococcus laurentii</name>
    <dbReference type="NCBI Taxonomy" id="5418"/>
    <lineage>
        <taxon>Eukaryota</taxon>
        <taxon>Fungi</taxon>
        <taxon>Dikarya</taxon>
        <taxon>Basidiomycota</taxon>
        <taxon>Agaricomycotina</taxon>
        <taxon>Tremellomycetes</taxon>
        <taxon>Tremellales</taxon>
        <taxon>Rhynchogastremaceae</taxon>
        <taxon>Papiliotrema</taxon>
    </lineage>
</organism>
<dbReference type="EMBL" id="JAODAN010000001">
    <property type="protein sequence ID" value="KAK1927295.1"/>
    <property type="molecule type" value="Genomic_DNA"/>
</dbReference>